<evidence type="ECO:0000313" key="3">
    <source>
        <dbReference type="Proteomes" id="UP000830671"/>
    </source>
</evidence>
<feature type="region of interest" description="Disordered" evidence="1">
    <location>
        <begin position="138"/>
        <end position="171"/>
    </location>
</feature>
<dbReference type="GeneID" id="73342012"/>
<keyword evidence="3" id="KW-1185">Reference proteome</keyword>
<name>A0A9Q8WH27_9PEZI</name>
<dbReference type="AlphaFoldDB" id="A0A9Q8WH27"/>
<protein>
    <submittedName>
        <fullName evidence="2">Uncharacterized protein</fullName>
    </submittedName>
</protein>
<reference evidence="2" key="1">
    <citation type="journal article" date="2021" name="Mol. Plant Microbe Interact.">
        <title>Complete Genome Sequence of the Plant-Pathogenic Fungus Colletotrichum lupini.</title>
        <authorList>
            <person name="Baroncelli R."/>
            <person name="Pensec F."/>
            <person name="Da Lio D."/>
            <person name="Boufleur T."/>
            <person name="Vicente I."/>
            <person name="Sarrocco S."/>
            <person name="Picot A."/>
            <person name="Baraldi E."/>
            <person name="Sukno S."/>
            <person name="Thon M."/>
            <person name="Le Floch G."/>
        </authorList>
    </citation>
    <scope>NUCLEOTIDE SEQUENCE</scope>
    <source>
        <strain evidence="2">IMI 504893</strain>
    </source>
</reference>
<organism evidence="2 3">
    <name type="scientific">Colletotrichum lupini</name>
    <dbReference type="NCBI Taxonomy" id="145971"/>
    <lineage>
        <taxon>Eukaryota</taxon>
        <taxon>Fungi</taxon>
        <taxon>Dikarya</taxon>
        <taxon>Ascomycota</taxon>
        <taxon>Pezizomycotina</taxon>
        <taxon>Sordariomycetes</taxon>
        <taxon>Hypocreomycetidae</taxon>
        <taxon>Glomerellales</taxon>
        <taxon>Glomerellaceae</taxon>
        <taxon>Colletotrichum</taxon>
        <taxon>Colletotrichum acutatum species complex</taxon>
    </lineage>
</organism>
<dbReference type="RefSeq" id="XP_049144145.1">
    <property type="nucleotide sequence ID" value="XM_049287002.1"/>
</dbReference>
<gene>
    <name evidence="2" type="ORF">CLUP02_08010</name>
</gene>
<proteinExistence type="predicted"/>
<accession>A0A9Q8WH27</accession>
<sequence>MCPCLFSSVVVAKRVIVSPPLAIKQHQGIGRWLSSIRLLGSAAPPLASTPALKGGYYRMLCLSRRMERTCLMSTAPTKGTIVVRTRALRNVPQCPGIPTKMLAFILRTASRGETTYPGARQANEEAGRDEGNSRISSFVPQFSLSSPPSPGLPPRRTLASPGHSLDSVPSHSFRNSRITCLSLVPYSSI</sequence>
<evidence type="ECO:0000256" key="1">
    <source>
        <dbReference type="SAM" id="MobiDB-lite"/>
    </source>
</evidence>
<evidence type="ECO:0000313" key="2">
    <source>
        <dbReference type="EMBL" id="UQC82522.1"/>
    </source>
</evidence>
<dbReference type="KEGG" id="clup:CLUP02_08010"/>
<dbReference type="EMBL" id="CP019476">
    <property type="protein sequence ID" value="UQC82522.1"/>
    <property type="molecule type" value="Genomic_DNA"/>
</dbReference>
<dbReference type="Proteomes" id="UP000830671">
    <property type="component" value="Chromosome 4"/>
</dbReference>